<organism evidence="2 3">
    <name type="scientific">Brachionus plicatilis</name>
    <name type="common">Marine rotifer</name>
    <name type="synonym">Brachionus muelleri</name>
    <dbReference type="NCBI Taxonomy" id="10195"/>
    <lineage>
        <taxon>Eukaryota</taxon>
        <taxon>Metazoa</taxon>
        <taxon>Spiralia</taxon>
        <taxon>Gnathifera</taxon>
        <taxon>Rotifera</taxon>
        <taxon>Eurotatoria</taxon>
        <taxon>Monogononta</taxon>
        <taxon>Pseudotrocha</taxon>
        <taxon>Ploima</taxon>
        <taxon>Brachionidae</taxon>
        <taxon>Brachionus</taxon>
    </lineage>
</organism>
<dbReference type="Proteomes" id="UP000276133">
    <property type="component" value="Unassembled WGS sequence"/>
</dbReference>
<keyword evidence="1" id="KW-0812">Transmembrane</keyword>
<comment type="caution">
    <text evidence="2">The sequence shown here is derived from an EMBL/GenBank/DDBJ whole genome shotgun (WGS) entry which is preliminary data.</text>
</comment>
<dbReference type="AlphaFoldDB" id="A0A3M7RM78"/>
<sequence length="126" mass="15145">MEKIADTFNKVKTHVSWLYLQYCLMTTLLICLCIHVLSQRGIKLYQNFRLFYYCYYTLLHFHPLDRFLQSSPLLHSHRPQNVSPLQRNLSFYKNFFEILPDHPTLNELYTLSNHHLLATILIQSKQ</sequence>
<feature type="transmembrane region" description="Helical" evidence="1">
    <location>
        <begin position="17"/>
        <end position="37"/>
    </location>
</feature>
<accession>A0A3M7RM78</accession>
<keyword evidence="3" id="KW-1185">Reference proteome</keyword>
<reference evidence="2 3" key="1">
    <citation type="journal article" date="2018" name="Sci. Rep.">
        <title>Genomic signatures of local adaptation to the degree of environmental predictability in rotifers.</title>
        <authorList>
            <person name="Franch-Gras L."/>
            <person name="Hahn C."/>
            <person name="Garcia-Roger E.M."/>
            <person name="Carmona M.J."/>
            <person name="Serra M."/>
            <person name="Gomez A."/>
        </authorList>
    </citation>
    <scope>NUCLEOTIDE SEQUENCE [LARGE SCALE GENOMIC DNA]</scope>
    <source>
        <strain evidence="2">HYR1</strain>
    </source>
</reference>
<gene>
    <name evidence="2" type="ORF">BpHYR1_017874</name>
</gene>
<evidence type="ECO:0000313" key="3">
    <source>
        <dbReference type="Proteomes" id="UP000276133"/>
    </source>
</evidence>
<evidence type="ECO:0000313" key="2">
    <source>
        <dbReference type="EMBL" id="RNA24418.1"/>
    </source>
</evidence>
<evidence type="ECO:0000256" key="1">
    <source>
        <dbReference type="SAM" id="Phobius"/>
    </source>
</evidence>
<protein>
    <submittedName>
        <fullName evidence="2">Uncharacterized protein</fullName>
    </submittedName>
</protein>
<proteinExistence type="predicted"/>
<keyword evidence="1" id="KW-0472">Membrane</keyword>
<name>A0A3M7RM78_BRAPC</name>
<dbReference type="EMBL" id="REGN01003122">
    <property type="protein sequence ID" value="RNA24418.1"/>
    <property type="molecule type" value="Genomic_DNA"/>
</dbReference>
<keyword evidence="1" id="KW-1133">Transmembrane helix</keyword>